<reference evidence="1 2" key="1">
    <citation type="submission" date="2019-06" db="EMBL/GenBank/DDBJ databases">
        <title>Psychrobacillus vulpis sp. nov., a new species isolated from feces of a red fox that inhabits in The Tablas de Daimiel Natural Park, Albacete, Spain.</title>
        <authorList>
            <person name="Rodriguez M."/>
            <person name="Reina J.C."/>
            <person name="Bejar V."/>
            <person name="Llamas I."/>
        </authorList>
    </citation>
    <scope>NUCLEOTIDE SEQUENCE [LARGE SCALE GENOMIC DNA]</scope>
    <source>
        <strain evidence="1 2">Z8</strain>
    </source>
</reference>
<dbReference type="RefSeq" id="WP_142642406.1">
    <property type="nucleotide sequence ID" value="NZ_VDGI01000009.1"/>
</dbReference>
<sequence length="328" mass="38405">MNINYFVFKLNVQPNTIVSFKNENEFEYLINKLIPAVLDHVIGIKQKEGFKETVYELIPELNNEVEFNERFIKLEDESSKLYELYKEILLKYKEKEEIFYSKKFLQLNDKCKRLRNEFEKKYPAIIKSYNLITDDKIDEEENFEFENKIGTGITHLRKFYKIKLYVDKNKKQLVNPLNLKAYYKPTKEHILVESKSEEDALYYITALERIINNDSFAIGKIGKININPVYESITFEQKEYTEISFVIVYPNGNPPLDRHNILKNSEAKELHTTLVGPDGQPLKLESLKAELNEQAKNGYLKSLVGKGVNKGKNIVKKIKKVANLDITL</sequence>
<evidence type="ECO:0000313" key="2">
    <source>
        <dbReference type="Proteomes" id="UP000316626"/>
    </source>
</evidence>
<name>A0A544TR71_9BACI</name>
<gene>
    <name evidence="1" type="ORF">FG384_09700</name>
</gene>
<proteinExistence type="predicted"/>
<protein>
    <submittedName>
        <fullName evidence="1">Uncharacterized protein</fullName>
    </submittedName>
</protein>
<dbReference type="EMBL" id="VDGI01000009">
    <property type="protein sequence ID" value="TQR19928.1"/>
    <property type="molecule type" value="Genomic_DNA"/>
</dbReference>
<organism evidence="1 2">
    <name type="scientific">Psychrobacillus vulpis</name>
    <dbReference type="NCBI Taxonomy" id="2325572"/>
    <lineage>
        <taxon>Bacteria</taxon>
        <taxon>Bacillati</taxon>
        <taxon>Bacillota</taxon>
        <taxon>Bacilli</taxon>
        <taxon>Bacillales</taxon>
        <taxon>Bacillaceae</taxon>
        <taxon>Psychrobacillus</taxon>
    </lineage>
</organism>
<accession>A0A544TR71</accession>
<dbReference type="Proteomes" id="UP000316626">
    <property type="component" value="Unassembled WGS sequence"/>
</dbReference>
<evidence type="ECO:0000313" key="1">
    <source>
        <dbReference type="EMBL" id="TQR19928.1"/>
    </source>
</evidence>
<dbReference type="OrthoDB" id="2340054at2"/>
<keyword evidence="2" id="KW-1185">Reference proteome</keyword>
<comment type="caution">
    <text evidence="1">The sequence shown here is derived from an EMBL/GenBank/DDBJ whole genome shotgun (WGS) entry which is preliminary data.</text>
</comment>
<dbReference type="AlphaFoldDB" id="A0A544TR71"/>